<evidence type="ECO:0000256" key="6">
    <source>
        <dbReference type="ARBA" id="ARBA00022729"/>
    </source>
</evidence>
<keyword evidence="5" id="KW-0812">Transmembrane</keyword>
<sequence>MQFQHGSVVMNDDLSLSLNPFSVDGRQLESKPCSTSKKAVYSRYNQTETFKKWQVYVDPYTKLTRLDLYGFDGTPMHPMFLAYSPPQMLPTITMNPTSAGAQATSKAKVKRDGDEIEYSLPMNANAQHIKRTTTTGSQSPIDLHVVWWAGIGMCVFGGAAYLL</sequence>
<keyword evidence="12" id="KW-1185">Reference proteome</keyword>
<comment type="function">
    <text evidence="10">Required for normal levels of the cell wall 1,6-beta-glucan. Involved in a protein folding machinery chaperoning proteins acting in various physiological processes including cell wall synthesis and lysis of autophagic bodies.</text>
</comment>
<evidence type="ECO:0000256" key="9">
    <source>
        <dbReference type="ARBA" id="ARBA00023136"/>
    </source>
</evidence>
<comment type="subcellular location">
    <subcellularLocation>
        <location evidence="1">Endoplasmic reticulum membrane</location>
        <topology evidence="1">Single-pass type I membrane protein</topology>
    </subcellularLocation>
</comment>
<keyword evidence="6" id="KW-0732">Signal</keyword>
<dbReference type="Proteomes" id="UP001629113">
    <property type="component" value="Unassembled WGS sequence"/>
</dbReference>
<evidence type="ECO:0000256" key="1">
    <source>
        <dbReference type="ARBA" id="ARBA00004115"/>
    </source>
</evidence>
<keyword evidence="9" id="KW-0472">Membrane</keyword>
<evidence type="ECO:0000313" key="12">
    <source>
        <dbReference type="Proteomes" id="UP001629113"/>
    </source>
</evidence>
<accession>A0ABR4P4R2</accession>
<comment type="similarity">
    <text evidence="2">Belongs to the ROT1 family.</text>
</comment>
<gene>
    <name evidence="11" type="ORF">PVAG01_10002</name>
</gene>
<organism evidence="11 12">
    <name type="scientific">Phlyctema vagabunda</name>
    <dbReference type="NCBI Taxonomy" id="108571"/>
    <lineage>
        <taxon>Eukaryota</taxon>
        <taxon>Fungi</taxon>
        <taxon>Dikarya</taxon>
        <taxon>Ascomycota</taxon>
        <taxon>Pezizomycotina</taxon>
        <taxon>Leotiomycetes</taxon>
        <taxon>Helotiales</taxon>
        <taxon>Dermateaceae</taxon>
        <taxon>Phlyctema</taxon>
    </lineage>
</organism>
<evidence type="ECO:0000256" key="10">
    <source>
        <dbReference type="ARBA" id="ARBA00024969"/>
    </source>
</evidence>
<name>A0ABR4P4R2_9HELO</name>
<evidence type="ECO:0000256" key="3">
    <source>
        <dbReference type="ARBA" id="ARBA00016195"/>
    </source>
</evidence>
<evidence type="ECO:0000256" key="2">
    <source>
        <dbReference type="ARBA" id="ARBA00007149"/>
    </source>
</evidence>
<dbReference type="InterPro" id="IPR019623">
    <property type="entry name" value="Rot1"/>
</dbReference>
<dbReference type="EMBL" id="JBFCZG010000009">
    <property type="protein sequence ID" value="KAL3418286.1"/>
    <property type="molecule type" value="Genomic_DNA"/>
</dbReference>
<evidence type="ECO:0000256" key="8">
    <source>
        <dbReference type="ARBA" id="ARBA00022989"/>
    </source>
</evidence>
<proteinExistence type="inferred from homology"/>
<comment type="caution">
    <text evidence="11">The sequence shown here is derived from an EMBL/GenBank/DDBJ whole genome shotgun (WGS) entry which is preliminary data.</text>
</comment>
<keyword evidence="7" id="KW-0256">Endoplasmic reticulum</keyword>
<evidence type="ECO:0000256" key="5">
    <source>
        <dbReference type="ARBA" id="ARBA00022692"/>
    </source>
</evidence>
<dbReference type="Pfam" id="PF10681">
    <property type="entry name" value="Rot1"/>
    <property type="match status" value="1"/>
</dbReference>
<keyword evidence="8" id="KW-1133">Transmembrane helix</keyword>
<dbReference type="PANTHER" id="PTHR28090:SF1">
    <property type="entry name" value="PROTEIN ROT1"/>
    <property type="match status" value="1"/>
</dbReference>
<dbReference type="PANTHER" id="PTHR28090">
    <property type="entry name" value="PROTEIN ROT1"/>
    <property type="match status" value="1"/>
</dbReference>
<evidence type="ECO:0000256" key="4">
    <source>
        <dbReference type="ARBA" id="ARBA00017291"/>
    </source>
</evidence>
<evidence type="ECO:0000313" key="11">
    <source>
        <dbReference type="EMBL" id="KAL3418286.1"/>
    </source>
</evidence>
<protein>
    <recommendedName>
        <fullName evidence="4">Protein ROT1</fullName>
    </recommendedName>
    <alternativeName>
        <fullName evidence="3">Protein rot1</fullName>
    </alternativeName>
</protein>
<reference evidence="11 12" key="1">
    <citation type="submission" date="2024-06" db="EMBL/GenBank/DDBJ databases">
        <title>Complete genome of Phlyctema vagabunda strain 19-DSS-EL-015.</title>
        <authorList>
            <person name="Fiorenzani C."/>
        </authorList>
    </citation>
    <scope>NUCLEOTIDE SEQUENCE [LARGE SCALE GENOMIC DNA]</scope>
    <source>
        <strain evidence="11 12">19-DSS-EL-015</strain>
    </source>
</reference>
<evidence type="ECO:0000256" key="7">
    <source>
        <dbReference type="ARBA" id="ARBA00022824"/>
    </source>
</evidence>